<evidence type="ECO:0000313" key="3">
    <source>
        <dbReference type="EMBL" id="MBZ9567838.1"/>
    </source>
</evidence>
<dbReference type="SUPFAM" id="SSF53474">
    <property type="entry name" value="alpha/beta-Hydrolases"/>
    <property type="match status" value="1"/>
</dbReference>
<dbReference type="RefSeq" id="WP_163647604.1">
    <property type="nucleotide sequence ID" value="NZ_JAGXFC010000001.1"/>
</dbReference>
<reference evidence="3 4" key="1">
    <citation type="submission" date="2021-05" db="EMBL/GenBank/DDBJ databases">
        <title>Petroleum and Energy Research Collection (APPE): ex situ preservation of microbial diversity associated with the oil industry and exploitation of its biotechnological potential.</title>
        <authorList>
            <person name="Paixao C.T.M."/>
            <person name="Gomes M.B."/>
            <person name="Oliveira V.M."/>
        </authorList>
    </citation>
    <scope>NUCLEOTIDE SEQUENCE [LARGE SCALE GENOMIC DNA]</scope>
    <source>
        <strain evidence="3 4">LIT2</strain>
    </source>
</reference>
<proteinExistence type="predicted"/>
<sequence>MNRTRRLCGLLLVLTTTVASPGGLLAQTVKGPSAASAMLADLPLVEYPVAGNGQLMAVFWSGDGGWRDIDQTLGKHLQDAGVPVVGVDSLRYFWHEKTPDQIATDLAALLRHYRAAWGRPRVILIGYSFGADVMPFAVNRLPDELKQHVVRISLLGLAREASFGIHVADRLLGRSSQDELPVLPEVSKLDLGKVQCFYGEDEQDSACPAAVFDRAERIRTRGGHHFDGDYASLARHILNGLE</sequence>
<dbReference type="Gene3D" id="3.40.50.1820">
    <property type="entry name" value="alpha/beta hydrolase"/>
    <property type="match status" value="1"/>
</dbReference>
<evidence type="ECO:0000313" key="4">
    <source>
        <dbReference type="Proteomes" id="UP001319883"/>
    </source>
</evidence>
<gene>
    <name evidence="3" type="ORF">KGQ91_09120</name>
</gene>
<dbReference type="PIRSF" id="PIRSF029063">
    <property type="entry name" value="IV_sec_VirJ"/>
    <property type="match status" value="1"/>
</dbReference>
<evidence type="ECO:0000259" key="2">
    <source>
        <dbReference type="Pfam" id="PF06057"/>
    </source>
</evidence>
<name>A0ABS7WYY1_9GAMM</name>
<evidence type="ECO:0000256" key="1">
    <source>
        <dbReference type="SAM" id="SignalP"/>
    </source>
</evidence>
<comment type="caution">
    <text evidence="3">The sequence shown here is derived from an EMBL/GenBank/DDBJ whole genome shotgun (WGS) entry which is preliminary data.</text>
</comment>
<dbReference type="InterPro" id="IPR029058">
    <property type="entry name" value="AB_hydrolase_fold"/>
</dbReference>
<accession>A0ABS7WYY1</accession>
<feature type="domain" description="Bacterial virulence" evidence="2">
    <location>
        <begin position="55"/>
        <end position="241"/>
    </location>
</feature>
<feature type="chain" id="PRO_5045522409" description="Bacterial virulence domain-containing protein" evidence="1">
    <location>
        <begin position="27"/>
        <end position="242"/>
    </location>
</feature>
<protein>
    <recommendedName>
        <fullName evidence="2">Bacterial virulence domain-containing protein</fullName>
    </recommendedName>
</protein>
<feature type="signal peptide" evidence="1">
    <location>
        <begin position="1"/>
        <end position="26"/>
    </location>
</feature>
<dbReference type="EMBL" id="JAGXFD010000001">
    <property type="protein sequence ID" value="MBZ9567838.1"/>
    <property type="molecule type" value="Genomic_DNA"/>
</dbReference>
<keyword evidence="4" id="KW-1185">Reference proteome</keyword>
<dbReference type="Pfam" id="PF06057">
    <property type="entry name" value="VirJ"/>
    <property type="match status" value="1"/>
</dbReference>
<dbReference type="InterPro" id="IPR011225">
    <property type="entry name" value="IV_sec_VirJ"/>
</dbReference>
<organism evidence="3 4">
    <name type="scientific">Modicisalibacter tunisiensis</name>
    <dbReference type="NCBI Taxonomy" id="390637"/>
    <lineage>
        <taxon>Bacteria</taxon>
        <taxon>Pseudomonadati</taxon>
        <taxon>Pseudomonadota</taxon>
        <taxon>Gammaproteobacteria</taxon>
        <taxon>Oceanospirillales</taxon>
        <taxon>Halomonadaceae</taxon>
        <taxon>Modicisalibacter</taxon>
    </lineage>
</organism>
<dbReference type="InterPro" id="IPR010333">
    <property type="entry name" value="VirJ"/>
</dbReference>
<dbReference type="Proteomes" id="UP001319883">
    <property type="component" value="Unassembled WGS sequence"/>
</dbReference>
<keyword evidence="1" id="KW-0732">Signal</keyword>